<accession>A0A0D8Y975</accession>
<dbReference type="AlphaFoldDB" id="A0A0D8Y975"/>
<keyword evidence="7" id="KW-1185">Reference proteome</keyword>
<evidence type="ECO:0000259" key="5">
    <source>
        <dbReference type="PROSITE" id="PS50118"/>
    </source>
</evidence>
<keyword evidence="2 4" id="KW-0238">DNA-binding</keyword>
<evidence type="ECO:0000256" key="3">
    <source>
        <dbReference type="ARBA" id="ARBA00023242"/>
    </source>
</evidence>
<organism evidence="6 7">
    <name type="scientific">Dictyocaulus viviparus</name>
    <name type="common">Bovine lungworm</name>
    <dbReference type="NCBI Taxonomy" id="29172"/>
    <lineage>
        <taxon>Eukaryota</taxon>
        <taxon>Metazoa</taxon>
        <taxon>Ecdysozoa</taxon>
        <taxon>Nematoda</taxon>
        <taxon>Chromadorea</taxon>
        <taxon>Rhabditida</taxon>
        <taxon>Rhabditina</taxon>
        <taxon>Rhabditomorpha</taxon>
        <taxon>Strongyloidea</taxon>
        <taxon>Metastrongylidae</taxon>
        <taxon>Dictyocaulus</taxon>
    </lineage>
</organism>
<dbReference type="PANTHER" id="PTHR45781:SF1">
    <property type="entry name" value="HMG BOX DOMAIN-CONTAINING PROTEIN"/>
    <property type="match status" value="1"/>
</dbReference>
<evidence type="ECO:0000256" key="1">
    <source>
        <dbReference type="ARBA" id="ARBA00004123"/>
    </source>
</evidence>
<evidence type="ECO:0000256" key="4">
    <source>
        <dbReference type="PROSITE-ProRule" id="PRU00267"/>
    </source>
</evidence>
<dbReference type="STRING" id="29172.A0A0D8Y975"/>
<reference evidence="7" key="2">
    <citation type="journal article" date="2016" name="Sci. Rep.">
        <title>Dictyocaulus viviparus genome, variome and transcriptome elucidate lungworm biology and support future intervention.</title>
        <authorList>
            <person name="McNulty S.N."/>
            <person name="Strube C."/>
            <person name="Rosa B.A."/>
            <person name="Martin J.C."/>
            <person name="Tyagi R."/>
            <person name="Choi Y.J."/>
            <person name="Wang Q."/>
            <person name="Hallsworth Pepin K."/>
            <person name="Zhang X."/>
            <person name="Ozersky P."/>
            <person name="Wilson R.K."/>
            <person name="Sternberg P.W."/>
            <person name="Gasser R.B."/>
            <person name="Mitreva M."/>
        </authorList>
    </citation>
    <scope>NUCLEOTIDE SEQUENCE [LARGE SCALE GENOMIC DNA]</scope>
    <source>
        <strain evidence="7">HannoverDv2000</strain>
    </source>
</reference>
<protein>
    <submittedName>
        <fullName evidence="6">HMG box</fullName>
    </submittedName>
</protein>
<dbReference type="PROSITE" id="PS50118">
    <property type="entry name" value="HMG_BOX_2"/>
    <property type="match status" value="1"/>
</dbReference>
<dbReference type="EMBL" id="KN716190">
    <property type="protein sequence ID" value="KJH51141.1"/>
    <property type="molecule type" value="Genomic_DNA"/>
</dbReference>
<dbReference type="SUPFAM" id="SSF47095">
    <property type="entry name" value="HMG-box"/>
    <property type="match status" value="1"/>
</dbReference>
<dbReference type="Gene3D" id="1.10.30.10">
    <property type="entry name" value="High mobility group box domain"/>
    <property type="match status" value="1"/>
</dbReference>
<feature type="domain" description="HMG box" evidence="5">
    <location>
        <begin position="54"/>
        <end position="122"/>
    </location>
</feature>
<dbReference type="OrthoDB" id="10027956at2759"/>
<dbReference type="InterPro" id="IPR036910">
    <property type="entry name" value="HMG_box_dom_sf"/>
</dbReference>
<dbReference type="InterPro" id="IPR009071">
    <property type="entry name" value="HMG_box_dom"/>
</dbReference>
<dbReference type="GO" id="GO:0005634">
    <property type="term" value="C:nucleus"/>
    <property type="evidence" value="ECO:0007669"/>
    <property type="project" value="UniProtKB-SubCell"/>
</dbReference>
<dbReference type="SMART" id="SM00398">
    <property type="entry name" value="HMG"/>
    <property type="match status" value="1"/>
</dbReference>
<name>A0A0D8Y975_DICVI</name>
<evidence type="ECO:0000313" key="6">
    <source>
        <dbReference type="EMBL" id="KJH51141.1"/>
    </source>
</evidence>
<keyword evidence="3 4" id="KW-0539">Nucleus</keyword>
<dbReference type="Proteomes" id="UP000053766">
    <property type="component" value="Unassembled WGS sequence"/>
</dbReference>
<evidence type="ECO:0000256" key="2">
    <source>
        <dbReference type="ARBA" id="ARBA00023125"/>
    </source>
</evidence>
<proteinExistence type="predicted"/>
<dbReference type="InterPro" id="IPR051365">
    <property type="entry name" value="TOX_HMG-box_domain"/>
</dbReference>
<gene>
    <name evidence="6" type="ORF">DICVIV_02701</name>
</gene>
<sequence>MEDFSMYHIPYTKIDWRSIQPTFFQGRNSVDCTVDQTEYENAIVESENCLQHENSRPISAYAIFFKERQILIKKSSPKASFGEISRAVASEWELLDDEEKLKYKKKSEQIRNTHMKMAVKDRLYRICTVDKEPSFSSINVDQKMSNSNRRDVLLRKKKYAVKRKNS</sequence>
<dbReference type="Pfam" id="PF00505">
    <property type="entry name" value="HMG_box"/>
    <property type="match status" value="1"/>
</dbReference>
<dbReference type="PANTHER" id="PTHR45781">
    <property type="entry name" value="AGAP000281-PA"/>
    <property type="match status" value="1"/>
</dbReference>
<dbReference type="GO" id="GO:0031490">
    <property type="term" value="F:chromatin DNA binding"/>
    <property type="evidence" value="ECO:0007669"/>
    <property type="project" value="TreeGrafter"/>
</dbReference>
<evidence type="ECO:0000313" key="7">
    <source>
        <dbReference type="Proteomes" id="UP000053766"/>
    </source>
</evidence>
<comment type="subcellular location">
    <subcellularLocation>
        <location evidence="1">Nucleus</location>
    </subcellularLocation>
</comment>
<dbReference type="GO" id="GO:0006357">
    <property type="term" value="P:regulation of transcription by RNA polymerase II"/>
    <property type="evidence" value="ECO:0007669"/>
    <property type="project" value="TreeGrafter"/>
</dbReference>
<feature type="DNA-binding region" description="HMG box" evidence="4">
    <location>
        <begin position="54"/>
        <end position="122"/>
    </location>
</feature>
<reference evidence="6 7" key="1">
    <citation type="submission" date="2013-11" db="EMBL/GenBank/DDBJ databases">
        <title>Draft genome of the bovine lungworm Dictyocaulus viviparus.</title>
        <authorList>
            <person name="Mitreva M."/>
        </authorList>
    </citation>
    <scope>NUCLEOTIDE SEQUENCE [LARGE SCALE GENOMIC DNA]</scope>
    <source>
        <strain evidence="6 7">HannoverDv2000</strain>
    </source>
</reference>